<dbReference type="GO" id="GO:0003723">
    <property type="term" value="F:RNA binding"/>
    <property type="evidence" value="ECO:0007669"/>
    <property type="project" value="UniProtKB-KW"/>
</dbReference>
<comment type="similarity">
    <text evidence="1">Belongs to the CRISPR-associated protein Cas6/Cse3/CasE family.</text>
</comment>
<name>H6L6Y8_SAPGL</name>
<dbReference type="EMBL" id="CP002831">
    <property type="protein sequence ID" value="AFC26418.1"/>
    <property type="molecule type" value="Genomic_DNA"/>
</dbReference>
<dbReference type="OrthoDB" id="9797488at2"/>
<dbReference type="NCBIfam" id="TIGR01877">
    <property type="entry name" value="cas_cas6"/>
    <property type="match status" value="1"/>
</dbReference>
<organism evidence="5 6">
    <name type="scientific">Saprospira grandis (strain Lewin)</name>
    <dbReference type="NCBI Taxonomy" id="984262"/>
    <lineage>
        <taxon>Bacteria</taxon>
        <taxon>Pseudomonadati</taxon>
        <taxon>Bacteroidota</taxon>
        <taxon>Saprospiria</taxon>
        <taxon>Saprospirales</taxon>
        <taxon>Saprospiraceae</taxon>
        <taxon>Saprospira</taxon>
    </lineage>
</organism>
<dbReference type="eggNOG" id="COG1583">
    <property type="taxonomic scope" value="Bacteria"/>
</dbReference>
<dbReference type="Gene3D" id="3.30.70.1890">
    <property type="match status" value="1"/>
</dbReference>
<sequence length="273" mass="32090">MRIELTFKVLRPGQKLPFSYQYNLAEWIYYCLSRGKRNFSKFLYYGAFRRSKHNFKLMSFSRLSIPQEGRKVFKRYLEVWAEEVKLELRFLVREEEKENIMMAFEQRRLRLGDGRMGIELEVIKVEELQMPNIEDGAAPMRTQTPMILSRMEEHKGKMVPQYLHPMDQGYHKILLDRLIDNYQLASPHGLLAPAQELINGPELNFKLLSKKEDISRKGTDLQPHNPRFAERVIGYLFDFELQGPAEILRLAYLGGLGAKNAMGFGCVRFNYKE</sequence>
<dbReference type="GO" id="GO:0051607">
    <property type="term" value="P:defense response to virus"/>
    <property type="evidence" value="ECO:0007669"/>
    <property type="project" value="UniProtKB-KW"/>
</dbReference>
<accession>H6L6Y8</accession>
<dbReference type="PANTHER" id="PTHR36984:SF1">
    <property type="entry name" value="CRISPR-ASSOCIATED ENDORIBONUCLEASE CAS6 1"/>
    <property type="match status" value="1"/>
</dbReference>
<keyword evidence="6" id="KW-1185">Reference proteome</keyword>
<evidence type="ECO:0000256" key="2">
    <source>
        <dbReference type="ARBA" id="ARBA00022884"/>
    </source>
</evidence>
<evidence type="ECO:0000256" key="3">
    <source>
        <dbReference type="ARBA" id="ARBA00023118"/>
    </source>
</evidence>
<dbReference type="HOGENOM" id="CLU_089858_2_0_10"/>
<dbReference type="PANTHER" id="PTHR36984">
    <property type="entry name" value="CRISPR-ASSOCIATED ENDORIBONUCLEASE CAS6 1"/>
    <property type="match status" value="1"/>
</dbReference>
<reference evidence="5 6" key="1">
    <citation type="journal article" date="2012" name="Stand. Genomic Sci.">
        <title>Complete genome sequencing and analysis of Saprospira grandis str. Lewin, a predatory marine bacterium.</title>
        <authorList>
            <person name="Saw J.H."/>
            <person name="Yuryev A."/>
            <person name="Kanbe M."/>
            <person name="Hou S."/>
            <person name="Young A.G."/>
            <person name="Aizawa S."/>
            <person name="Alam M."/>
        </authorList>
    </citation>
    <scope>NUCLEOTIDE SEQUENCE [LARGE SCALE GENOMIC DNA]</scope>
    <source>
        <strain evidence="5 6">Lewin</strain>
    </source>
</reference>
<gene>
    <name evidence="5" type="ordered locus">SGRA_3697</name>
</gene>
<evidence type="ECO:0000256" key="1">
    <source>
        <dbReference type="ARBA" id="ARBA00005937"/>
    </source>
</evidence>
<evidence type="ECO:0000313" key="6">
    <source>
        <dbReference type="Proteomes" id="UP000007519"/>
    </source>
</evidence>
<proteinExistence type="inferred from homology"/>
<protein>
    <submittedName>
        <fullName evidence="5">CRISPR-associated protein Cas6</fullName>
    </submittedName>
</protein>
<dbReference type="InterPro" id="IPR010156">
    <property type="entry name" value="CRISPR-assoc_prot_Cas6"/>
</dbReference>
<dbReference type="InterPro" id="IPR049435">
    <property type="entry name" value="Cas_Cas6_C"/>
</dbReference>
<keyword evidence="3" id="KW-0051">Antiviral defense</keyword>
<dbReference type="RefSeq" id="WP_015694008.1">
    <property type="nucleotide sequence ID" value="NC_016940.1"/>
</dbReference>
<dbReference type="Proteomes" id="UP000007519">
    <property type="component" value="Chromosome"/>
</dbReference>
<dbReference type="STRING" id="984262.SGRA_3697"/>
<dbReference type="AlphaFoldDB" id="H6L6Y8"/>
<dbReference type="Pfam" id="PF01881">
    <property type="entry name" value="Cas_Cas6_C"/>
    <property type="match status" value="1"/>
</dbReference>
<dbReference type="Gene3D" id="3.30.70.1900">
    <property type="match status" value="1"/>
</dbReference>
<dbReference type="CDD" id="cd21140">
    <property type="entry name" value="Cas6_I-like"/>
    <property type="match status" value="1"/>
</dbReference>
<keyword evidence="2" id="KW-0694">RNA-binding</keyword>
<dbReference type="KEGG" id="sgn:SGRA_3697"/>
<evidence type="ECO:0000313" key="5">
    <source>
        <dbReference type="EMBL" id="AFC26418.1"/>
    </source>
</evidence>
<dbReference type="GO" id="GO:0016788">
    <property type="term" value="F:hydrolase activity, acting on ester bonds"/>
    <property type="evidence" value="ECO:0007669"/>
    <property type="project" value="InterPro"/>
</dbReference>
<dbReference type="InterPro" id="IPR045747">
    <property type="entry name" value="CRISPR-assoc_prot_Cas6_N_sf"/>
</dbReference>
<evidence type="ECO:0000259" key="4">
    <source>
        <dbReference type="Pfam" id="PF01881"/>
    </source>
</evidence>
<feature type="domain" description="CRISPR associated protein Cas6 C-terminal" evidence="4">
    <location>
        <begin position="130"/>
        <end position="268"/>
    </location>
</feature>